<dbReference type="Gene3D" id="3.90.70.10">
    <property type="entry name" value="Cysteine proteinases"/>
    <property type="match status" value="1"/>
</dbReference>
<sequence length="2502" mass="275400">MLDAAKQMLESDPENKGLQYLALARMNYLQALGVVKMRADRDTAFKGFLRQALRDSEKGAEAKSLQCLIFHCCLASAVGHPEWQKKMQELIATPAGWTDPHRESLKDLGLEGLSLPCDSVEGATRDERCRERLKLAKALIEDSETAESMMMEHRKDQAGRLLSVLSQERSAIRPRDWQGRAICENYWHTKIQALSTRQAHSEHEQHPAEASKGSKSRQESQRGKLAGKMTQQKLSASKLDKVLSVLNKLLREGGKAAVSDLLRIPVADLEKKVEEHQFRKSELLGKDALAYWLKTGGMPFGMIWLGSFVPPESYAGHLRDQVLQCRREQLPGWFNDCFGGALPTHDALAEVGKQALDGTGFVHAGSLPTEVPDLQRTAGQTSSGQASCSGRGKVTYMLPITGRDPRMHKATLEFQTAINRASRTRLLARHINLIRKHVQERAFGRHLDVRFQNLRTLWATIEYQAFIDAESSADIHLVDMQYARRKRVMLSGREKEMSEESSERLNMRGIQLLKLIQCYGRLCFLQNKSVELRAGDEVLVQAMVEALDVLEGRDDDSSGSQSDEGCSERQKLLDIIMDMLWILRRNKVLTSGFVTEIALHILLHSKEHWQCCTQRVCWEDLGQLSRDALMMVAGAALQQLGLCQHLLKDYANARLMIDKVKSLEVENQDVAFNHLRCLPMTHKRSVAYAANQLGSICKRSIPVHDIQGFPTEEEENELVKDFVGAMYNDDKMIPKTMLREPPHISKGDIAKKLNTAKGCLDQAFFWRGHADKLAVHHMTYLEVIANLLDHASGLLAGRGNSQFDTAWESVEEFHRALGIVAEQEGHLLASRRQGAKRCCANGVGEFSRLLDEDLTGHLQGEKLEETLQHLSSETLDNLRRVGGTREGVKLEIPSLSELLQPSCLNLVVVEKAVSKILSEAVSDVLLDLLRLEVNGLQVVDLQMEAARLAALECLRTIERRKEEAVLHHFELAAFSCLKDKLDQLVTREDEKKAAAEEEQRRKAEEESKRNEEELLRELEEEDRKKAEQRMAQEEKKRRKGKGAAKNAKLEEERAARENAEQEEAAKREAEEEREREQQQQEQEAMRAKEEAWQRMQKDVASAEEAEAAPSDAQEQLEAVQAAKVAPAEDNVLARRPSQAVGYEPIPLAAVSTVQQRPALSKRRSGRERRGLEASRSGRVGFAPEANGHASAADSNGNGVIGDAATHSSIPPLSGVSGAPSGAESVGEGRRPGSAGSLSGPVDRDEGDAASSASGEHSRKGRGTRCCKLCRDPEHDVASCPQLDDLAADDRKAAVRAYLSRNRQDAEKLLERLRDGRSTEQEGHKRSTKSSRSGKGRGRAATHCLHCGQEDHRCMDCPALSELNQDARALINQTYLEKPDKAAEPVEDLFCKLCHKTGHRVEGCTYARGLPAERLQRVVDLACSGKRHYGLNMIVKYWRKSHLPRNVPLVKTLRPGKFCCHCDADDHRIMNCPELQEMDEATRMDMGNAYAEEFWNGKTPEELYHEWLQAYSDRHTISCVLCAEQHSVLNCPQLEGLPLGAYNPIVEAFTAGDIAKALELVDSSRLATAKAETAAQQPSPAPLQLLSAPAPEAPVESRPTQSSQRPSRVTQAAAAAARPLKPGFWKAMKLPAKDPPLGGIRVRADMGADTFQACLHCLDTKHNFKDCPELARMPSHTNGVGNFGALQRAYKEGDLRYARKAVEMAMGCRMCRRTGHWMPKCPRVPWQIKSELEEIYEQGPVEAAMKLANNALELRQSPAAPEPSSALPTASEDRPQSRAAPAPTSWAAALKKGTTQEQQQTPSGAQAPMPAQAASWRASEDVLTQPSVSEQPAEEKEEDVELAQDVKASEGVWHLLADDSSQSDATDSMHGGPGSATRRPPPGFFPIAQTLQDDARARNQADLEAAMKVFELADAAPAASSARSQPAVASHPSAAPPFQPPWLQPGAASGYGAQQWPPKGPVSAPAPAPVTLQQPQEVTSDDYILGLLGVGGPKPASQQQQQQPGVLPQPVTEVYQVSSQPEIKREDEYEQHKSPVRIAQPSQWQTAGSGAPSPLQHAWGKPLTAAVRAGTGACLSPSKSHLSPSPSRPGPRTWPGLAPPSSSAGFKASAVEREAYLSLHTEEEMSDSEEEEDEETEEDEEGLNAAIQASLQDSKDRLGPLHEAARMQEASQQSMALTVAHVATPGLQNLTGEYNCFLNVIVQCLWHCRAFRSSLLRRLNPQQLQAVPVVWELLGLFVAFAKEEAQHGNPGANRAEVVAPNALREALSELNSRLFSIGEMSDAAEVLNAVYDSLGAVPGGAELVDAVFGLHVHELVHCDSCGRDTHDVAYTQSFYNVSTTALRMQALCLDDGEAAPSLGQALRGVEGQTLKSCDTDEGGCGRDQQVRAFLEGTPPAAFTLQLAWESHAESSADIRATMGTIQETLDLGEVYLGLPKEHYIYKLRSMVCYYGAHYHAFVHTGGQWIMFDDANTSAVGSWDAVMHKCQLGKIQPSVLFFELPSQA</sequence>
<evidence type="ECO:0000256" key="3">
    <source>
        <dbReference type="SAM" id="MobiDB-lite"/>
    </source>
</evidence>
<feature type="compositionally biased region" description="Acidic residues" evidence="3">
    <location>
        <begin position="2123"/>
        <end position="2141"/>
    </location>
</feature>
<feature type="region of interest" description="Disordered" evidence="3">
    <location>
        <begin position="1858"/>
        <end position="1885"/>
    </location>
</feature>
<dbReference type="SUPFAM" id="SSF54001">
    <property type="entry name" value="Cysteine proteinases"/>
    <property type="match status" value="1"/>
</dbReference>
<evidence type="ECO:0000259" key="4">
    <source>
        <dbReference type="PROSITE" id="PS50235"/>
    </source>
</evidence>
<feature type="region of interest" description="Disordered" evidence="3">
    <location>
        <begin position="1310"/>
        <end position="1338"/>
    </location>
</feature>
<feature type="domain" description="USP" evidence="4">
    <location>
        <begin position="2184"/>
        <end position="2499"/>
    </location>
</feature>
<feature type="compositionally biased region" description="Low complexity" evidence="3">
    <location>
        <begin position="1756"/>
        <end position="1769"/>
    </location>
</feature>
<dbReference type="InterPro" id="IPR038765">
    <property type="entry name" value="Papain-like_cys_pep_sf"/>
</dbReference>
<feature type="region of interest" description="Disordered" evidence="3">
    <location>
        <begin position="1922"/>
        <end position="2105"/>
    </location>
</feature>
<evidence type="ECO:0000313" key="5">
    <source>
        <dbReference type="EMBL" id="KAK9915761.1"/>
    </source>
</evidence>
<feature type="compositionally biased region" description="Basic residues" evidence="3">
    <location>
        <begin position="1325"/>
        <end position="1338"/>
    </location>
</feature>
<reference evidence="5 6" key="1">
    <citation type="journal article" date="2024" name="Nat. Commun.">
        <title>Phylogenomics reveals the evolutionary origins of lichenization in chlorophyte algae.</title>
        <authorList>
            <person name="Puginier C."/>
            <person name="Libourel C."/>
            <person name="Otte J."/>
            <person name="Skaloud P."/>
            <person name="Haon M."/>
            <person name="Grisel S."/>
            <person name="Petersen M."/>
            <person name="Berrin J.G."/>
            <person name="Delaux P.M."/>
            <person name="Dal Grande F."/>
            <person name="Keller J."/>
        </authorList>
    </citation>
    <scope>NUCLEOTIDE SEQUENCE [LARGE SCALE GENOMIC DNA]</scope>
    <source>
        <strain evidence="5 6">SAG 216-7</strain>
    </source>
</reference>
<keyword evidence="2" id="KW-0378">Hydrolase</keyword>
<feature type="compositionally biased region" description="Basic and acidic residues" evidence="3">
    <location>
        <begin position="2021"/>
        <end position="2032"/>
    </location>
</feature>
<feature type="compositionally biased region" description="Basic and acidic residues" evidence="3">
    <location>
        <begin position="199"/>
        <end position="209"/>
    </location>
</feature>
<feature type="compositionally biased region" description="Low complexity" evidence="3">
    <location>
        <begin position="1573"/>
        <end position="1612"/>
    </location>
</feature>
<feature type="region of interest" description="Disordered" evidence="3">
    <location>
        <begin position="194"/>
        <end position="232"/>
    </location>
</feature>
<dbReference type="InterPro" id="IPR001878">
    <property type="entry name" value="Znf_CCHC"/>
</dbReference>
<proteinExistence type="predicted"/>
<name>A0ABR2YVT4_9CHLO</name>
<organism evidence="5 6">
    <name type="scientific">Coccomyxa subellipsoidea</name>
    <dbReference type="NCBI Taxonomy" id="248742"/>
    <lineage>
        <taxon>Eukaryota</taxon>
        <taxon>Viridiplantae</taxon>
        <taxon>Chlorophyta</taxon>
        <taxon>core chlorophytes</taxon>
        <taxon>Trebouxiophyceae</taxon>
        <taxon>Trebouxiophyceae incertae sedis</taxon>
        <taxon>Coccomyxaceae</taxon>
        <taxon>Coccomyxa</taxon>
    </lineage>
</organism>
<feature type="compositionally biased region" description="Basic and acidic residues" evidence="3">
    <location>
        <begin position="995"/>
        <end position="1035"/>
    </location>
</feature>
<feature type="compositionally biased region" description="Pro residues" evidence="3">
    <location>
        <begin position="1933"/>
        <end position="1942"/>
    </location>
</feature>
<dbReference type="Pfam" id="PF00443">
    <property type="entry name" value="UCH"/>
    <property type="match status" value="1"/>
</dbReference>
<dbReference type="InterPro" id="IPR028889">
    <property type="entry name" value="USP"/>
</dbReference>
<feature type="compositionally biased region" description="Low complexity" evidence="3">
    <location>
        <begin position="1858"/>
        <end position="1867"/>
    </location>
</feature>
<accession>A0ABR2YVT4</accession>
<comment type="caution">
    <text evidence="5">The sequence shown here is derived from an EMBL/GenBank/DDBJ whole genome shotgun (WGS) entry which is preliminary data.</text>
</comment>
<feature type="compositionally biased region" description="Low complexity" evidence="3">
    <location>
        <begin position="2075"/>
        <end position="2084"/>
    </location>
</feature>
<evidence type="ECO:0000313" key="6">
    <source>
        <dbReference type="Proteomes" id="UP001491310"/>
    </source>
</evidence>
<feature type="compositionally biased region" description="Low complexity" evidence="3">
    <location>
        <begin position="1778"/>
        <end position="1788"/>
    </location>
</feature>
<feature type="region of interest" description="Disordered" evidence="3">
    <location>
        <begin position="1571"/>
        <end position="1612"/>
    </location>
</feature>
<protein>
    <recommendedName>
        <fullName evidence="4">USP domain-containing protein</fullName>
    </recommendedName>
</protein>
<feature type="compositionally biased region" description="Low complexity" evidence="3">
    <location>
        <begin position="1922"/>
        <end position="1932"/>
    </location>
</feature>
<feature type="region of interest" description="Disordered" evidence="3">
    <location>
        <begin position="2118"/>
        <end position="2142"/>
    </location>
</feature>
<evidence type="ECO:0000256" key="2">
    <source>
        <dbReference type="ARBA" id="ARBA00022801"/>
    </source>
</evidence>
<feature type="compositionally biased region" description="Low complexity" evidence="3">
    <location>
        <begin position="1992"/>
        <end position="2009"/>
    </location>
</feature>
<dbReference type="InterPro" id="IPR001394">
    <property type="entry name" value="Peptidase_C19_UCH"/>
</dbReference>
<keyword evidence="6" id="KW-1185">Reference proteome</keyword>
<dbReference type="PANTHER" id="PTHR22975:SF9">
    <property type="entry name" value="ECHINUS SPLICE FORM 3"/>
    <property type="match status" value="1"/>
</dbReference>
<feature type="compositionally biased region" description="Pro residues" evidence="3">
    <location>
        <begin position="1957"/>
        <end position="1967"/>
    </location>
</feature>
<dbReference type="Proteomes" id="UP001491310">
    <property type="component" value="Unassembled WGS sequence"/>
</dbReference>
<feature type="compositionally biased region" description="Basic and acidic residues" evidence="3">
    <location>
        <begin position="1047"/>
        <end position="1097"/>
    </location>
</feature>
<dbReference type="EMBL" id="JALJOT010000004">
    <property type="protein sequence ID" value="KAK9915761.1"/>
    <property type="molecule type" value="Genomic_DNA"/>
</dbReference>
<dbReference type="PROSITE" id="PS50235">
    <property type="entry name" value="USP_3"/>
    <property type="match status" value="1"/>
</dbReference>
<evidence type="ECO:0000256" key="1">
    <source>
        <dbReference type="ARBA" id="ARBA00022786"/>
    </source>
</evidence>
<feature type="region of interest" description="Disordered" evidence="3">
    <location>
        <begin position="995"/>
        <end position="1264"/>
    </location>
</feature>
<dbReference type="PANTHER" id="PTHR22975">
    <property type="entry name" value="UBIQUITIN SPECIFIC PROTEINASE"/>
    <property type="match status" value="1"/>
</dbReference>
<dbReference type="SMART" id="SM00343">
    <property type="entry name" value="ZnF_C2HC"/>
    <property type="match status" value="6"/>
</dbReference>
<dbReference type="InterPro" id="IPR052398">
    <property type="entry name" value="Ubiquitin_hydrolase_53/54"/>
</dbReference>
<keyword evidence="1" id="KW-0833">Ubl conjugation pathway</keyword>
<feature type="compositionally biased region" description="Polar residues" evidence="3">
    <location>
        <begin position="1792"/>
        <end position="1803"/>
    </location>
</feature>
<feature type="compositionally biased region" description="Basic and acidic residues" evidence="3">
    <location>
        <begin position="1310"/>
        <end position="1324"/>
    </location>
</feature>
<gene>
    <name evidence="5" type="ORF">WJX75_003841</name>
</gene>
<dbReference type="Gene3D" id="4.10.60.10">
    <property type="entry name" value="Zinc finger, CCHC-type"/>
    <property type="match status" value="1"/>
</dbReference>
<feature type="region of interest" description="Disordered" evidence="3">
    <location>
        <begin position="1756"/>
        <end position="1842"/>
    </location>
</feature>